<dbReference type="Gene3D" id="1.20.245.10">
    <property type="entry name" value="Lipoxygenase-1, Domain 5"/>
    <property type="match status" value="1"/>
</dbReference>
<dbReference type="OrthoDB" id="407298at2759"/>
<proteinExistence type="predicted"/>
<keyword evidence="1" id="KW-0479">Metal-binding</keyword>
<accession>A0A5N6KU08</accession>
<reference evidence="5 6" key="1">
    <citation type="submission" date="2019-06" db="EMBL/GenBank/DDBJ databases">
        <title>A chromosomal-level reference genome of Carpinus fangiana (Coryloideae, Betulaceae).</title>
        <authorList>
            <person name="Yang X."/>
            <person name="Wang Z."/>
            <person name="Zhang L."/>
            <person name="Hao G."/>
            <person name="Liu J."/>
            <person name="Yang Y."/>
        </authorList>
    </citation>
    <scope>NUCLEOTIDE SEQUENCE [LARGE SCALE GENOMIC DNA]</scope>
    <source>
        <strain evidence="5">Cfa_2016G</strain>
        <tissue evidence="5">Leaf</tissue>
    </source>
</reference>
<evidence type="ECO:0000256" key="1">
    <source>
        <dbReference type="ARBA" id="ARBA00022723"/>
    </source>
</evidence>
<dbReference type="Gene3D" id="3.10.450.60">
    <property type="match status" value="1"/>
</dbReference>
<sequence>MTSHFQHLREATAKASASLNKASTASKVPAFREWDAGLFDLELVHQGIFPHRIDILPKHAADTNLTVPDREAKAVKKGSFAGTQKAVSAVYSRGEQSFASYFDAAAFESTMPRPQALTLRRDLFTYQIPGSDQYPPHLHQIPPAYQNSLTEIFNWMRLLDTASILTQLVPDVVEDFIHSNPESDTMAGLAKRNQELRAQKKDIFKEPNIGDRDDWYTDRIFAQQQFTGTNPVTLEKVSKHLYKEFVDTAEEQKNDGVAKVLAQVDIKDLYVQDYSYFRNAVKVDPHDDLHSIKDESFLHRIADFFSSDARNDDAIRYLCAAVCLFHLEASGDLHPLAIVIDYKESMHKSVVLFNKRLSSTDRPANHSEENDWPWRYAKTCVSASEWTRHEVAVHLTNAHFVEEATIVAAQRSFEQTHPVYSLLQPHWFKTLSLNAAARSILVPNVISKIAGLEETQIYQFINHAYNTFDWTANFIPNDLERRGFPVAEIGKDSGKYQKYTYARNMLDMWNSLRKFVAGMLRVDYPTDKAVQQDQAIQAWDQEMRANYGGNLTSFPAAFHTFDEIVDTVTMCIHIAAPQHTAVNYLQDYYQSFVVNKPPCLCQPPPKTLKDLTAYRQPDLMKAVPVNAPRVWLLASHLPYLLSYKVAGDQNLVTYARSLQKLSLEKINEQGSPRATAYTKTAEAFLDDLITMGATFALRSEQLVRNGNVRYDVLDPVLTANSILI</sequence>
<dbReference type="InterPro" id="IPR013819">
    <property type="entry name" value="LipOase_C"/>
</dbReference>
<dbReference type="SUPFAM" id="SSF48484">
    <property type="entry name" value="Lipoxigenase"/>
    <property type="match status" value="1"/>
</dbReference>
<keyword evidence="6" id="KW-1185">Reference proteome</keyword>
<evidence type="ECO:0000259" key="4">
    <source>
        <dbReference type="PROSITE" id="PS51393"/>
    </source>
</evidence>
<dbReference type="InterPro" id="IPR000907">
    <property type="entry name" value="LipOase"/>
</dbReference>
<name>A0A5N6KU08_9ROSI</name>
<dbReference type="PANTHER" id="PTHR11771">
    <property type="entry name" value="LIPOXYGENASE"/>
    <property type="match status" value="1"/>
</dbReference>
<keyword evidence="3" id="KW-0560">Oxidoreductase</keyword>
<comment type="caution">
    <text evidence="5">The sequence shown here is derived from an EMBL/GenBank/DDBJ whole genome shotgun (WGS) entry which is preliminary data.</text>
</comment>
<dbReference type="GO" id="GO:0046872">
    <property type="term" value="F:metal ion binding"/>
    <property type="evidence" value="ECO:0007669"/>
    <property type="project" value="UniProtKB-KW"/>
</dbReference>
<dbReference type="InterPro" id="IPR036226">
    <property type="entry name" value="LipOase_C_sf"/>
</dbReference>
<dbReference type="Proteomes" id="UP000327013">
    <property type="component" value="Unassembled WGS sequence"/>
</dbReference>
<dbReference type="PROSITE" id="PS51393">
    <property type="entry name" value="LIPOXYGENASE_3"/>
    <property type="match status" value="1"/>
</dbReference>
<evidence type="ECO:0000256" key="3">
    <source>
        <dbReference type="ARBA" id="ARBA00023002"/>
    </source>
</evidence>
<dbReference type="AlphaFoldDB" id="A0A5N6KU08"/>
<evidence type="ECO:0000313" key="6">
    <source>
        <dbReference type="Proteomes" id="UP000327013"/>
    </source>
</evidence>
<dbReference type="GO" id="GO:0034440">
    <property type="term" value="P:lipid oxidation"/>
    <property type="evidence" value="ECO:0007669"/>
    <property type="project" value="InterPro"/>
</dbReference>
<keyword evidence="2" id="KW-0223">Dioxygenase</keyword>
<dbReference type="EMBL" id="VIBQ01000013">
    <property type="protein sequence ID" value="KAB8345817.1"/>
    <property type="molecule type" value="Genomic_DNA"/>
</dbReference>
<organism evidence="5 6">
    <name type="scientific">Carpinus fangiana</name>
    <dbReference type="NCBI Taxonomy" id="176857"/>
    <lineage>
        <taxon>Eukaryota</taxon>
        <taxon>Viridiplantae</taxon>
        <taxon>Streptophyta</taxon>
        <taxon>Embryophyta</taxon>
        <taxon>Tracheophyta</taxon>
        <taxon>Spermatophyta</taxon>
        <taxon>Magnoliopsida</taxon>
        <taxon>eudicotyledons</taxon>
        <taxon>Gunneridae</taxon>
        <taxon>Pentapetalae</taxon>
        <taxon>rosids</taxon>
        <taxon>fabids</taxon>
        <taxon>Fagales</taxon>
        <taxon>Betulaceae</taxon>
        <taxon>Carpinus</taxon>
    </lineage>
</organism>
<feature type="domain" description="Lipoxygenase" evidence="4">
    <location>
        <begin position="215"/>
        <end position="724"/>
    </location>
</feature>
<evidence type="ECO:0000256" key="2">
    <source>
        <dbReference type="ARBA" id="ARBA00022964"/>
    </source>
</evidence>
<gene>
    <name evidence="5" type="ORF">FH972_022872</name>
</gene>
<dbReference type="Pfam" id="PF00305">
    <property type="entry name" value="Lipoxygenase"/>
    <property type="match status" value="1"/>
</dbReference>
<protein>
    <recommendedName>
        <fullName evidence="4">Lipoxygenase domain-containing protein</fullName>
    </recommendedName>
</protein>
<dbReference type="GO" id="GO:0016702">
    <property type="term" value="F:oxidoreductase activity, acting on single donors with incorporation of molecular oxygen, incorporation of two atoms of oxygen"/>
    <property type="evidence" value="ECO:0007669"/>
    <property type="project" value="InterPro"/>
</dbReference>
<evidence type="ECO:0000313" key="5">
    <source>
        <dbReference type="EMBL" id="KAB8345817.1"/>
    </source>
</evidence>